<dbReference type="SFLD" id="SFLDG01150">
    <property type="entry name" value="Main.1:_Beta-like"/>
    <property type="match status" value="1"/>
</dbReference>
<feature type="domain" description="GST N-terminal" evidence="2">
    <location>
        <begin position="1"/>
        <end position="81"/>
    </location>
</feature>
<dbReference type="PANTHER" id="PTHR44051:SF9">
    <property type="entry name" value="GLUTATHIONE S-TRANSFERASE 1"/>
    <property type="match status" value="1"/>
</dbReference>
<protein>
    <submittedName>
        <fullName evidence="4">Glutathione S-transferase family protein</fullName>
    </submittedName>
</protein>
<dbReference type="Pfam" id="PF02798">
    <property type="entry name" value="GST_N"/>
    <property type="match status" value="1"/>
</dbReference>
<accession>A0ABW1KXN9</accession>
<gene>
    <name evidence="4" type="ORF">ACFMB1_04505</name>
</gene>
<dbReference type="SFLD" id="SFLDS00019">
    <property type="entry name" value="Glutathione_Transferase_(cytos"/>
    <property type="match status" value="1"/>
</dbReference>
<dbReference type="Gene3D" id="1.20.1050.10">
    <property type="match status" value="1"/>
</dbReference>
<evidence type="ECO:0000313" key="5">
    <source>
        <dbReference type="Proteomes" id="UP001596116"/>
    </source>
</evidence>
<feature type="domain" description="GST C-terminal" evidence="3">
    <location>
        <begin position="87"/>
        <end position="220"/>
    </location>
</feature>
<dbReference type="InterPro" id="IPR036249">
    <property type="entry name" value="Thioredoxin-like_sf"/>
</dbReference>
<evidence type="ECO:0000259" key="2">
    <source>
        <dbReference type="PROSITE" id="PS50404"/>
    </source>
</evidence>
<dbReference type="InterPro" id="IPR004046">
    <property type="entry name" value="GST_C"/>
</dbReference>
<comment type="caution">
    <text evidence="4">The sequence shown here is derived from an EMBL/GenBank/DDBJ whole genome shotgun (WGS) entry which is preliminary data.</text>
</comment>
<organism evidence="4 5">
    <name type="scientific">Hyphococcus aureus</name>
    <dbReference type="NCBI Taxonomy" id="2666033"/>
    <lineage>
        <taxon>Bacteria</taxon>
        <taxon>Pseudomonadati</taxon>
        <taxon>Pseudomonadota</taxon>
        <taxon>Alphaproteobacteria</taxon>
        <taxon>Parvularculales</taxon>
        <taxon>Parvularculaceae</taxon>
        <taxon>Hyphococcus</taxon>
    </lineage>
</organism>
<dbReference type="InterPro" id="IPR036282">
    <property type="entry name" value="Glutathione-S-Trfase_C_sf"/>
</dbReference>
<name>A0ABW1KXN9_9PROT</name>
<sequence>MLTVHHLENSRSQRILWLLEELGAPYEVKRYERNKQTNLAPPELMNVHPLGKSPVIDDNGKIFAETGAMIEHILDAYGHGKFRPAPGTPAFDQYRYWMYAAEGTYMPPLVFTLFVNRIETAPMPFFAKPIAKKIANSIREGYLNHTMKAQYDFLEATLSNTPWLAGDDITAADIIMSFPVEAFSARGAGGDAYPNIAAYRMRFQARPAYARALERGGPYALMG</sequence>
<dbReference type="CDD" id="cd03189">
    <property type="entry name" value="GST_C_GTT1_like"/>
    <property type="match status" value="1"/>
</dbReference>
<comment type="similarity">
    <text evidence="1">Belongs to the GST superfamily.</text>
</comment>
<dbReference type="RefSeq" id="WP_379879869.1">
    <property type="nucleotide sequence ID" value="NZ_JBHPON010000001.1"/>
</dbReference>
<dbReference type="InterPro" id="IPR040079">
    <property type="entry name" value="Glutathione_S-Trfase"/>
</dbReference>
<dbReference type="Proteomes" id="UP001596116">
    <property type="component" value="Unassembled WGS sequence"/>
</dbReference>
<keyword evidence="5" id="KW-1185">Reference proteome</keyword>
<dbReference type="InterPro" id="IPR004045">
    <property type="entry name" value="Glutathione_S-Trfase_N"/>
</dbReference>
<dbReference type="InterPro" id="IPR010987">
    <property type="entry name" value="Glutathione-S-Trfase_C-like"/>
</dbReference>
<dbReference type="SFLD" id="SFLDG00358">
    <property type="entry name" value="Main_(cytGST)"/>
    <property type="match status" value="1"/>
</dbReference>
<dbReference type="SUPFAM" id="SSF47616">
    <property type="entry name" value="GST C-terminal domain-like"/>
    <property type="match status" value="1"/>
</dbReference>
<dbReference type="Pfam" id="PF00043">
    <property type="entry name" value="GST_C"/>
    <property type="match status" value="1"/>
</dbReference>
<evidence type="ECO:0000256" key="1">
    <source>
        <dbReference type="RuleBase" id="RU003494"/>
    </source>
</evidence>
<dbReference type="PROSITE" id="PS50405">
    <property type="entry name" value="GST_CTER"/>
    <property type="match status" value="1"/>
</dbReference>
<proteinExistence type="inferred from homology"/>
<dbReference type="PROSITE" id="PS50404">
    <property type="entry name" value="GST_NTER"/>
    <property type="match status" value="1"/>
</dbReference>
<reference evidence="4 5" key="1">
    <citation type="submission" date="2024-09" db="EMBL/GenBank/DDBJ databases">
        <authorList>
            <person name="Zhang Z.-H."/>
        </authorList>
    </citation>
    <scope>NUCLEOTIDE SEQUENCE [LARGE SCALE GENOMIC DNA]</scope>
    <source>
        <strain evidence="4 5">HHTR114</strain>
    </source>
</reference>
<dbReference type="PANTHER" id="PTHR44051">
    <property type="entry name" value="GLUTATHIONE S-TRANSFERASE-RELATED"/>
    <property type="match status" value="1"/>
</dbReference>
<dbReference type="SUPFAM" id="SSF52833">
    <property type="entry name" value="Thioredoxin-like"/>
    <property type="match status" value="1"/>
</dbReference>
<evidence type="ECO:0000259" key="3">
    <source>
        <dbReference type="PROSITE" id="PS50405"/>
    </source>
</evidence>
<dbReference type="EMBL" id="JBHPON010000001">
    <property type="protein sequence ID" value="MFC6034792.1"/>
    <property type="molecule type" value="Genomic_DNA"/>
</dbReference>
<dbReference type="CDD" id="cd03046">
    <property type="entry name" value="GST_N_GTT1_like"/>
    <property type="match status" value="1"/>
</dbReference>
<dbReference type="Gene3D" id="3.40.30.10">
    <property type="entry name" value="Glutaredoxin"/>
    <property type="match status" value="1"/>
</dbReference>
<evidence type="ECO:0000313" key="4">
    <source>
        <dbReference type="EMBL" id="MFC6034792.1"/>
    </source>
</evidence>